<dbReference type="SUPFAM" id="SSF53335">
    <property type="entry name" value="S-adenosyl-L-methionine-dependent methyltransferases"/>
    <property type="match status" value="1"/>
</dbReference>
<proteinExistence type="predicted"/>
<organism evidence="1 2">
    <name type="scientific">Micromonospora zingiberis</name>
    <dbReference type="NCBI Taxonomy" id="2053011"/>
    <lineage>
        <taxon>Bacteria</taxon>
        <taxon>Bacillati</taxon>
        <taxon>Actinomycetota</taxon>
        <taxon>Actinomycetes</taxon>
        <taxon>Micromonosporales</taxon>
        <taxon>Micromonosporaceae</taxon>
        <taxon>Micromonospora</taxon>
    </lineage>
</organism>
<reference evidence="1 2" key="1">
    <citation type="submission" date="2019-02" db="EMBL/GenBank/DDBJ databases">
        <title>Jishengella sp. nov., isolated from a root of Zingiber montanum.</title>
        <authorList>
            <person name="Kuncharoen N."/>
            <person name="Kudo T."/>
            <person name="Masahiro Y."/>
            <person name="Ohkuma M."/>
            <person name="Tanasupawat S."/>
        </authorList>
    </citation>
    <scope>NUCLEOTIDE SEQUENCE [LARGE SCALE GENOMIC DNA]</scope>
    <source>
        <strain evidence="1 2">PLAI 1-1</strain>
    </source>
</reference>
<dbReference type="InterPro" id="IPR029063">
    <property type="entry name" value="SAM-dependent_MTases_sf"/>
</dbReference>
<dbReference type="GO" id="GO:0008168">
    <property type="term" value="F:methyltransferase activity"/>
    <property type="evidence" value="ECO:0007669"/>
    <property type="project" value="UniProtKB-KW"/>
</dbReference>
<dbReference type="AlphaFoldDB" id="A0A4R0G683"/>
<dbReference type="Proteomes" id="UP000292274">
    <property type="component" value="Unassembled WGS sequence"/>
</dbReference>
<dbReference type="Gene3D" id="3.40.50.150">
    <property type="entry name" value="Vaccinia Virus protein VP39"/>
    <property type="match status" value="1"/>
</dbReference>
<evidence type="ECO:0000313" key="1">
    <source>
        <dbReference type="EMBL" id="TCB91627.1"/>
    </source>
</evidence>
<dbReference type="OrthoDB" id="3469983at2"/>
<dbReference type="GO" id="GO:0032259">
    <property type="term" value="P:methylation"/>
    <property type="evidence" value="ECO:0007669"/>
    <property type="project" value="UniProtKB-KW"/>
</dbReference>
<protein>
    <submittedName>
        <fullName evidence="1">Class I SAM-dependent methyltransferase</fullName>
    </submittedName>
</protein>
<dbReference type="CDD" id="cd02440">
    <property type="entry name" value="AdoMet_MTases"/>
    <property type="match status" value="1"/>
</dbReference>
<dbReference type="RefSeq" id="WP_131308004.1">
    <property type="nucleotide sequence ID" value="NZ_SJJR01000024.1"/>
</dbReference>
<gene>
    <name evidence="1" type="ORF">E0H26_25410</name>
</gene>
<dbReference type="EMBL" id="SJJR01000024">
    <property type="protein sequence ID" value="TCB91627.1"/>
    <property type="molecule type" value="Genomic_DNA"/>
</dbReference>
<keyword evidence="2" id="KW-1185">Reference proteome</keyword>
<accession>A0A4R0G683</accession>
<name>A0A4R0G683_9ACTN</name>
<evidence type="ECO:0000313" key="2">
    <source>
        <dbReference type="Proteomes" id="UP000292274"/>
    </source>
</evidence>
<sequence length="268" mass="28740">MSTSGYLFQDSPAADSSGGAVMLDALAGTYDPISRQRIRHVGVRADARCLVIAVGASSIAATLAEMAHKGEVTATDLDLTPCRRHPRVKLLRHNIVTGPLPPGPFHIIHVRLLLGHLPPDEREATLDRLVDALAPEGLLVVEEFEPTWQTSVLSAPDLDEADRLFGAYHQAFQAALAGSGNDPRWGRRAHHALRSRGLSVDTEGITRTWAGGSPACLLPHATAGVIRDRLIATGMPGPDIDAFRRLLLDPDLIVKSNLALSHIGRRAG</sequence>
<keyword evidence="1" id="KW-0489">Methyltransferase</keyword>
<keyword evidence="1" id="KW-0808">Transferase</keyword>
<comment type="caution">
    <text evidence="1">The sequence shown here is derived from an EMBL/GenBank/DDBJ whole genome shotgun (WGS) entry which is preliminary data.</text>
</comment>